<evidence type="ECO:0000313" key="2">
    <source>
        <dbReference type="Proteomes" id="UP000294911"/>
    </source>
</evidence>
<dbReference type="Gene3D" id="3.10.450.50">
    <property type="match status" value="1"/>
</dbReference>
<reference evidence="1 2" key="1">
    <citation type="submission" date="2019-03" db="EMBL/GenBank/DDBJ databases">
        <title>Genomic Encyclopedia of Type Strains, Phase IV (KMG-IV): sequencing the most valuable type-strain genomes for metagenomic binning, comparative biology and taxonomic classification.</title>
        <authorList>
            <person name="Goeker M."/>
        </authorList>
    </citation>
    <scope>NUCLEOTIDE SEQUENCE [LARGE SCALE GENOMIC DNA]</scope>
    <source>
        <strain evidence="1 2">DSM 45765</strain>
    </source>
</reference>
<dbReference type="PANTHER" id="PTHR38436:SF1">
    <property type="entry name" value="ESTER CYCLASE"/>
    <property type="match status" value="1"/>
</dbReference>
<dbReference type="PANTHER" id="PTHR38436">
    <property type="entry name" value="POLYKETIDE CYCLASE SNOAL-LIKE DOMAIN"/>
    <property type="match status" value="1"/>
</dbReference>
<evidence type="ECO:0000313" key="1">
    <source>
        <dbReference type="EMBL" id="TCP43858.1"/>
    </source>
</evidence>
<organism evidence="1 2">
    <name type="scientific">Tamaricihabitans halophyticus</name>
    <dbReference type="NCBI Taxonomy" id="1262583"/>
    <lineage>
        <taxon>Bacteria</taxon>
        <taxon>Bacillati</taxon>
        <taxon>Actinomycetota</taxon>
        <taxon>Actinomycetes</taxon>
        <taxon>Pseudonocardiales</taxon>
        <taxon>Pseudonocardiaceae</taxon>
        <taxon>Tamaricihabitans</taxon>
    </lineage>
</organism>
<proteinExistence type="predicted"/>
<dbReference type="EMBL" id="SLXQ01000020">
    <property type="protein sequence ID" value="TCP43858.1"/>
    <property type="molecule type" value="Genomic_DNA"/>
</dbReference>
<dbReference type="OrthoDB" id="3680999at2"/>
<keyword evidence="2" id="KW-1185">Reference proteome</keyword>
<dbReference type="SUPFAM" id="SSF54427">
    <property type="entry name" value="NTF2-like"/>
    <property type="match status" value="1"/>
</dbReference>
<dbReference type="AlphaFoldDB" id="A0A4R2Q7H5"/>
<protein>
    <submittedName>
        <fullName evidence="1">Steroid delta-isomerase-like uncharacterized protein</fullName>
    </submittedName>
</protein>
<dbReference type="Proteomes" id="UP000294911">
    <property type="component" value="Unassembled WGS sequence"/>
</dbReference>
<dbReference type="GO" id="GO:0030638">
    <property type="term" value="P:polyketide metabolic process"/>
    <property type="evidence" value="ECO:0007669"/>
    <property type="project" value="InterPro"/>
</dbReference>
<dbReference type="RefSeq" id="WP_132880475.1">
    <property type="nucleotide sequence ID" value="NZ_SLXQ01000020.1"/>
</dbReference>
<comment type="caution">
    <text evidence="1">The sequence shown here is derived from an EMBL/GenBank/DDBJ whole genome shotgun (WGS) entry which is preliminary data.</text>
</comment>
<accession>A0A4R2Q7H5</accession>
<dbReference type="InterPro" id="IPR009959">
    <property type="entry name" value="Cyclase_SnoaL-like"/>
</dbReference>
<dbReference type="Pfam" id="PF07366">
    <property type="entry name" value="SnoaL"/>
    <property type="match status" value="1"/>
</dbReference>
<name>A0A4R2Q7H5_9PSEU</name>
<gene>
    <name evidence="1" type="ORF">EV191_12012</name>
</gene>
<keyword evidence="1" id="KW-0413">Isomerase</keyword>
<dbReference type="InterPro" id="IPR032710">
    <property type="entry name" value="NTF2-like_dom_sf"/>
</dbReference>
<dbReference type="GO" id="GO:0016853">
    <property type="term" value="F:isomerase activity"/>
    <property type="evidence" value="ECO:0007669"/>
    <property type="project" value="UniProtKB-KW"/>
</dbReference>
<sequence>MDPAEQQKHQVRRFYAEIWNQQDMTVLPEIMAADVTFRGSLGSVRTGHAEFAAYVREVTGALAGYRCDIERLLSADDQAVAKMLFSGEHRAELLGVPATGRQVSWAGAAFFTFRGGLVGDLWVLGDLANLRAQLTS</sequence>